<reference evidence="2 3" key="1">
    <citation type="submission" date="2019-02" db="EMBL/GenBank/DDBJ databases">
        <title>Deep-cultivation of Planctomycetes and their phenomic and genomic characterization uncovers novel biology.</title>
        <authorList>
            <person name="Wiegand S."/>
            <person name="Jogler M."/>
            <person name="Boedeker C."/>
            <person name="Pinto D."/>
            <person name="Vollmers J."/>
            <person name="Rivas-Marin E."/>
            <person name="Kohn T."/>
            <person name="Peeters S.H."/>
            <person name="Heuer A."/>
            <person name="Rast P."/>
            <person name="Oberbeckmann S."/>
            <person name="Bunk B."/>
            <person name="Jeske O."/>
            <person name="Meyerdierks A."/>
            <person name="Storesund J.E."/>
            <person name="Kallscheuer N."/>
            <person name="Luecker S."/>
            <person name="Lage O.M."/>
            <person name="Pohl T."/>
            <person name="Merkel B.J."/>
            <person name="Hornburger P."/>
            <person name="Mueller R.-W."/>
            <person name="Bruemmer F."/>
            <person name="Labrenz M."/>
            <person name="Spormann A.M."/>
            <person name="Op den Camp H."/>
            <person name="Overmann J."/>
            <person name="Amann R."/>
            <person name="Jetten M.S.M."/>
            <person name="Mascher T."/>
            <person name="Medema M.H."/>
            <person name="Devos D.P."/>
            <person name="Kaster A.-K."/>
            <person name="Ovreas L."/>
            <person name="Rohde M."/>
            <person name="Galperin M.Y."/>
            <person name="Jogler C."/>
        </authorList>
    </citation>
    <scope>NUCLEOTIDE SEQUENCE [LARGE SCALE GENOMIC DNA]</scope>
    <source>
        <strain evidence="2 3">EC9</strain>
    </source>
</reference>
<accession>A0A517M267</accession>
<feature type="signal peptide" evidence="1">
    <location>
        <begin position="1"/>
        <end position="21"/>
    </location>
</feature>
<name>A0A517M267_9BACT</name>
<keyword evidence="1" id="KW-0732">Signal</keyword>
<sequence length="290" mass="32415" precursor="true">MKRFGCILLLLFLSGPVAAQAFVPNLGPDLPSITVRCGEVTLKLRRQSQWTPARIDFRGTPMTTERSAYGTVFRYPEIGFIGTGHLENEPEELQSLAFYVDGKEVVAPTAELSGETFRFVRESKIRGFRLTNVFEIKEYRLYETTTVAADVETPLDLVYHFMHAWTPTVSALAAGSDGNPQADLVQPLLDDDGVDRKFYINAAVDWMSVYEPGSQQFAVSRLLETPEAAGSTSKVWNVVGTYRKYYLTAFQNQTVPKGFKGTWRMVTGFGEGDREQWPEAARTLAGELSK</sequence>
<protein>
    <submittedName>
        <fullName evidence="2">Uncharacterized protein</fullName>
    </submittedName>
</protein>
<dbReference type="KEGG" id="ruv:EC9_31690"/>
<dbReference type="Proteomes" id="UP000319557">
    <property type="component" value="Chromosome"/>
</dbReference>
<evidence type="ECO:0000256" key="1">
    <source>
        <dbReference type="SAM" id="SignalP"/>
    </source>
</evidence>
<keyword evidence="3" id="KW-1185">Reference proteome</keyword>
<evidence type="ECO:0000313" key="2">
    <source>
        <dbReference type="EMBL" id="QDS88973.1"/>
    </source>
</evidence>
<feature type="chain" id="PRO_5021699720" evidence="1">
    <location>
        <begin position="22"/>
        <end position="290"/>
    </location>
</feature>
<gene>
    <name evidence="2" type="ORF">EC9_31690</name>
</gene>
<evidence type="ECO:0000313" key="3">
    <source>
        <dbReference type="Proteomes" id="UP000319557"/>
    </source>
</evidence>
<organism evidence="2 3">
    <name type="scientific">Rosistilla ulvae</name>
    <dbReference type="NCBI Taxonomy" id="1930277"/>
    <lineage>
        <taxon>Bacteria</taxon>
        <taxon>Pseudomonadati</taxon>
        <taxon>Planctomycetota</taxon>
        <taxon>Planctomycetia</taxon>
        <taxon>Pirellulales</taxon>
        <taxon>Pirellulaceae</taxon>
        <taxon>Rosistilla</taxon>
    </lineage>
</organism>
<dbReference type="EMBL" id="CP036261">
    <property type="protein sequence ID" value="QDS88973.1"/>
    <property type="molecule type" value="Genomic_DNA"/>
</dbReference>
<proteinExistence type="predicted"/>
<dbReference type="OrthoDB" id="246068at2"/>
<dbReference type="RefSeq" id="WP_145346556.1">
    <property type="nucleotide sequence ID" value="NZ_CP036261.1"/>
</dbReference>
<dbReference type="AlphaFoldDB" id="A0A517M267"/>